<accession>A0A258D9L9</accession>
<keyword evidence="1" id="KW-0472">Membrane</keyword>
<evidence type="ECO:0000256" key="1">
    <source>
        <dbReference type="SAM" id="Phobius"/>
    </source>
</evidence>
<gene>
    <name evidence="2" type="ORF">B7Z12_06450</name>
</gene>
<keyword evidence="1" id="KW-0812">Transmembrane</keyword>
<reference evidence="2 3" key="1">
    <citation type="submission" date="2017-03" db="EMBL/GenBank/DDBJ databases">
        <title>Lifting the veil on microbial sulfur biogeochemistry in mining wastewaters.</title>
        <authorList>
            <person name="Kantor R.S."/>
            <person name="Colenbrander Nelson T."/>
            <person name="Marshall S."/>
            <person name="Bennett D."/>
            <person name="Apte S."/>
            <person name="Camacho D."/>
            <person name="Thomas B.C."/>
            <person name="Warren L.A."/>
            <person name="Banfield J.F."/>
        </authorList>
    </citation>
    <scope>NUCLEOTIDE SEQUENCE [LARGE SCALE GENOMIC DNA]</scope>
    <source>
        <strain evidence="2">32-67-7</strain>
    </source>
</reference>
<protein>
    <submittedName>
        <fullName evidence="2">Uncharacterized protein</fullName>
    </submittedName>
</protein>
<organism evidence="2 3">
    <name type="scientific">Caulobacter vibrioides</name>
    <name type="common">Caulobacter crescentus</name>
    <dbReference type="NCBI Taxonomy" id="155892"/>
    <lineage>
        <taxon>Bacteria</taxon>
        <taxon>Pseudomonadati</taxon>
        <taxon>Pseudomonadota</taxon>
        <taxon>Alphaproteobacteria</taxon>
        <taxon>Caulobacterales</taxon>
        <taxon>Caulobacteraceae</taxon>
        <taxon>Caulobacter</taxon>
    </lineage>
</organism>
<comment type="caution">
    <text evidence="2">The sequence shown here is derived from an EMBL/GenBank/DDBJ whole genome shotgun (WGS) entry which is preliminary data.</text>
</comment>
<name>A0A258D9L9_CAUVI</name>
<dbReference type="AlphaFoldDB" id="A0A258D9L9"/>
<sequence length="64" mass="6868">MARKTAYSMGEAQSAFFRACDITKPEPPVLRHGGPCFDWGRATLVALSFVFCAGLATLAYAALI</sequence>
<keyword evidence="1" id="KW-1133">Transmembrane helix</keyword>
<evidence type="ECO:0000313" key="2">
    <source>
        <dbReference type="EMBL" id="OYX04468.1"/>
    </source>
</evidence>
<evidence type="ECO:0000313" key="3">
    <source>
        <dbReference type="Proteomes" id="UP000215616"/>
    </source>
</evidence>
<feature type="transmembrane region" description="Helical" evidence="1">
    <location>
        <begin position="42"/>
        <end position="63"/>
    </location>
</feature>
<dbReference type="EMBL" id="NCDQ01000076">
    <property type="protein sequence ID" value="OYX04468.1"/>
    <property type="molecule type" value="Genomic_DNA"/>
</dbReference>
<proteinExistence type="predicted"/>
<dbReference type="Proteomes" id="UP000215616">
    <property type="component" value="Unassembled WGS sequence"/>
</dbReference>